<comment type="caution">
    <text evidence="1">The sequence shown here is derived from an EMBL/GenBank/DDBJ whole genome shotgun (WGS) entry which is preliminary data.</text>
</comment>
<evidence type="ECO:0000313" key="1">
    <source>
        <dbReference type="EMBL" id="MBL4933030.1"/>
    </source>
</evidence>
<protein>
    <submittedName>
        <fullName evidence="1">Uncharacterized protein</fullName>
    </submittedName>
</protein>
<keyword evidence="2" id="KW-1185">Reference proteome</keyword>
<sequence>MVSYGCGKGCGVDMEYIGNGDWKCPTCGRVIAFGEPDEEDDDNGETLSLWDAADIYLSRGFDEDYRFGYTHEELMKALGKW</sequence>
<accession>A0A937K608</accession>
<dbReference type="AlphaFoldDB" id="A0A937K608"/>
<name>A0A937K608_9CLOT</name>
<gene>
    <name evidence="1" type="ORF">JK634_14545</name>
</gene>
<dbReference type="Proteomes" id="UP000623681">
    <property type="component" value="Unassembled WGS sequence"/>
</dbReference>
<proteinExistence type="predicted"/>
<organism evidence="1 2">
    <name type="scientific">Clostridium paridis</name>
    <dbReference type="NCBI Taxonomy" id="2803863"/>
    <lineage>
        <taxon>Bacteria</taxon>
        <taxon>Bacillati</taxon>
        <taxon>Bacillota</taxon>
        <taxon>Clostridia</taxon>
        <taxon>Eubacteriales</taxon>
        <taxon>Clostridiaceae</taxon>
        <taxon>Clostridium</taxon>
    </lineage>
</organism>
<dbReference type="EMBL" id="JAESWA010000023">
    <property type="protein sequence ID" value="MBL4933030.1"/>
    <property type="molecule type" value="Genomic_DNA"/>
</dbReference>
<reference evidence="1" key="1">
    <citation type="submission" date="2021-01" db="EMBL/GenBank/DDBJ databases">
        <title>Genome public.</title>
        <authorList>
            <person name="Liu C."/>
            <person name="Sun Q."/>
        </authorList>
    </citation>
    <scope>NUCLEOTIDE SEQUENCE</scope>
    <source>
        <strain evidence="1">YIM B02565</strain>
    </source>
</reference>
<dbReference type="RefSeq" id="WP_202768403.1">
    <property type="nucleotide sequence ID" value="NZ_JAESWA010000023.1"/>
</dbReference>
<evidence type="ECO:0000313" key="2">
    <source>
        <dbReference type="Proteomes" id="UP000623681"/>
    </source>
</evidence>